<dbReference type="Pfam" id="PF01392">
    <property type="entry name" value="Fz"/>
    <property type="match status" value="1"/>
</dbReference>
<dbReference type="SUPFAM" id="SSF50242">
    <property type="entry name" value="TIMP-like"/>
    <property type="match status" value="1"/>
</dbReference>
<keyword evidence="9" id="KW-0325">Glycoprotein</keyword>
<dbReference type="GO" id="GO:0005615">
    <property type="term" value="C:extracellular space"/>
    <property type="evidence" value="ECO:0007669"/>
    <property type="project" value="TreeGrafter"/>
</dbReference>
<dbReference type="GO" id="GO:0017147">
    <property type="term" value="F:Wnt-protein binding"/>
    <property type="evidence" value="ECO:0007669"/>
    <property type="project" value="TreeGrafter"/>
</dbReference>
<protein>
    <submittedName>
        <fullName evidence="13">Secreted frizzled-related protein 4-like</fullName>
    </submittedName>
</protein>
<accession>A0A0P7YHG1</accession>
<dbReference type="Pfam" id="PF01759">
    <property type="entry name" value="NTR"/>
    <property type="match status" value="1"/>
</dbReference>
<dbReference type="PROSITE" id="PS50038">
    <property type="entry name" value="FZ"/>
    <property type="match status" value="1"/>
</dbReference>
<evidence type="ECO:0000313" key="13">
    <source>
        <dbReference type="EMBL" id="KPP66618.1"/>
    </source>
</evidence>
<dbReference type="GO" id="GO:0030154">
    <property type="term" value="P:cell differentiation"/>
    <property type="evidence" value="ECO:0007669"/>
    <property type="project" value="UniProtKB-KW"/>
</dbReference>
<sequence length="224" mass="25414">MKTRVEGAGLDMRWVATCALCAWIMCAAVCGYAPAGPCEPVRIPMCSSMPWNITRMPNHLHHSTQENAALSAEQYEELVRTGCSASLRFFLCAMYAPICTLPEFVHEPIKPCRAVCRSARDGCEPVIQRYNHSWPESLARTGCREMTMVVVVKEVFRSTYPIPRAHVPLFTNSSCLCPELQVGHEVIIMCFEWQSRLMLLDSCFVESWKDQLRTRYKVGRVSTE</sequence>
<proteinExistence type="inferred from homology"/>
<dbReference type="GO" id="GO:0005737">
    <property type="term" value="C:cytoplasm"/>
    <property type="evidence" value="ECO:0007669"/>
    <property type="project" value="TreeGrafter"/>
</dbReference>
<evidence type="ECO:0000313" key="14">
    <source>
        <dbReference type="Proteomes" id="UP000034805"/>
    </source>
</evidence>
<dbReference type="Proteomes" id="UP000034805">
    <property type="component" value="Unassembled WGS sequence"/>
</dbReference>
<evidence type="ECO:0000256" key="11">
    <source>
        <dbReference type="SAM" id="SignalP"/>
    </source>
</evidence>
<reference evidence="13 14" key="1">
    <citation type="submission" date="2015-08" db="EMBL/GenBank/DDBJ databases">
        <title>The genome of the Asian arowana (Scleropages formosus).</title>
        <authorList>
            <person name="Tan M.H."/>
            <person name="Gan H.M."/>
            <person name="Croft L.J."/>
            <person name="Austin C.M."/>
        </authorList>
    </citation>
    <scope>NUCLEOTIDE SEQUENCE [LARGE SCALE GENOMIC DNA]</scope>
    <source>
        <strain evidence="13">Aro1</strain>
    </source>
</reference>
<evidence type="ECO:0000256" key="6">
    <source>
        <dbReference type="ARBA" id="ARBA00022729"/>
    </source>
</evidence>
<feature type="disulfide bond" evidence="10">
    <location>
        <begin position="46"/>
        <end position="92"/>
    </location>
</feature>
<keyword evidence="3" id="KW-0217">Developmental protein</keyword>
<dbReference type="SUPFAM" id="SSF63501">
    <property type="entry name" value="Frizzled cysteine-rich domain"/>
    <property type="match status" value="1"/>
</dbReference>
<comment type="similarity">
    <text evidence="2">Belongs to the secreted frizzled-related protein (sFRP) family.</text>
</comment>
<evidence type="ECO:0000256" key="10">
    <source>
        <dbReference type="PROSITE-ProRule" id="PRU00090"/>
    </source>
</evidence>
<evidence type="ECO:0000256" key="4">
    <source>
        <dbReference type="ARBA" id="ARBA00022525"/>
    </source>
</evidence>
<dbReference type="AlphaFoldDB" id="A0A0P7YHG1"/>
<dbReference type="InterPro" id="IPR036790">
    <property type="entry name" value="Frizzled_dom_sf"/>
</dbReference>
<evidence type="ECO:0000256" key="7">
    <source>
        <dbReference type="ARBA" id="ARBA00022782"/>
    </source>
</evidence>
<feature type="domain" description="FZ" evidence="12">
    <location>
        <begin position="33"/>
        <end position="178"/>
    </location>
</feature>
<evidence type="ECO:0000259" key="12">
    <source>
        <dbReference type="PROSITE" id="PS50038"/>
    </source>
</evidence>
<dbReference type="GO" id="GO:0060070">
    <property type="term" value="P:canonical Wnt signaling pathway"/>
    <property type="evidence" value="ECO:0007669"/>
    <property type="project" value="TreeGrafter"/>
</dbReference>
<dbReference type="PANTHER" id="PTHR11309:SF7">
    <property type="entry name" value="SECRETED FRIZZLED-RELATED PROTEIN 4"/>
    <property type="match status" value="1"/>
</dbReference>
<name>A0A0P7YHG1_SCLFO</name>
<keyword evidence="8 10" id="KW-1015">Disulfide bond</keyword>
<keyword evidence="6 11" id="KW-0732">Signal</keyword>
<feature type="disulfide bond" evidence="10">
    <location>
        <begin position="38"/>
        <end position="99"/>
    </location>
</feature>
<evidence type="ECO:0000256" key="8">
    <source>
        <dbReference type="ARBA" id="ARBA00023157"/>
    </source>
</evidence>
<comment type="caution">
    <text evidence="10">Lacks conserved residue(s) required for the propagation of feature annotation.</text>
</comment>
<keyword evidence="7" id="KW-0221">Differentiation</keyword>
<dbReference type="InterPro" id="IPR008993">
    <property type="entry name" value="TIMP-like_OB-fold"/>
</dbReference>
<keyword evidence="4" id="KW-0964">Secreted</keyword>
<organism evidence="13 14">
    <name type="scientific">Scleropages formosus</name>
    <name type="common">Asian bonytongue</name>
    <name type="synonym">Osteoglossum formosum</name>
    <dbReference type="NCBI Taxonomy" id="113540"/>
    <lineage>
        <taxon>Eukaryota</taxon>
        <taxon>Metazoa</taxon>
        <taxon>Chordata</taxon>
        <taxon>Craniata</taxon>
        <taxon>Vertebrata</taxon>
        <taxon>Euteleostomi</taxon>
        <taxon>Actinopterygii</taxon>
        <taxon>Neopterygii</taxon>
        <taxon>Teleostei</taxon>
        <taxon>Osteoglossocephala</taxon>
        <taxon>Osteoglossomorpha</taxon>
        <taxon>Osteoglossiformes</taxon>
        <taxon>Osteoglossidae</taxon>
        <taxon>Scleropages</taxon>
    </lineage>
</organism>
<dbReference type="Gene3D" id="1.10.2000.10">
    <property type="entry name" value="Frizzled cysteine-rich domain"/>
    <property type="match status" value="1"/>
</dbReference>
<keyword evidence="5" id="KW-0879">Wnt signaling pathway</keyword>
<evidence type="ECO:0000256" key="9">
    <source>
        <dbReference type="ARBA" id="ARBA00023180"/>
    </source>
</evidence>
<feature type="chain" id="PRO_5006146308" evidence="11">
    <location>
        <begin position="36"/>
        <end position="224"/>
    </location>
</feature>
<evidence type="ECO:0000256" key="1">
    <source>
        <dbReference type="ARBA" id="ARBA00004613"/>
    </source>
</evidence>
<evidence type="ECO:0000256" key="5">
    <source>
        <dbReference type="ARBA" id="ARBA00022687"/>
    </source>
</evidence>
<dbReference type="InterPro" id="IPR020067">
    <property type="entry name" value="Frizzled_dom"/>
</dbReference>
<dbReference type="SMART" id="SM00063">
    <property type="entry name" value="FRI"/>
    <property type="match status" value="1"/>
</dbReference>
<gene>
    <name evidence="13" type="ORF">Z043_114865</name>
</gene>
<comment type="caution">
    <text evidence="13">The sequence shown here is derived from an EMBL/GenBank/DDBJ whole genome shotgun (WGS) entry which is preliminary data.</text>
</comment>
<dbReference type="InterPro" id="IPR018933">
    <property type="entry name" value="Netrin_module_non-TIMP"/>
</dbReference>
<dbReference type="InterPro" id="IPR015526">
    <property type="entry name" value="Frizzled/SFRP"/>
</dbReference>
<dbReference type="FunFam" id="1.10.2000.10:FF:000005">
    <property type="entry name" value="secreted frizzled-related protein 4"/>
    <property type="match status" value="1"/>
</dbReference>
<comment type="subcellular location">
    <subcellularLocation>
        <location evidence="1">Secreted</location>
    </subcellularLocation>
</comment>
<dbReference type="GO" id="GO:0090090">
    <property type="term" value="P:negative regulation of canonical Wnt signaling pathway"/>
    <property type="evidence" value="ECO:0007669"/>
    <property type="project" value="UniProtKB-ARBA"/>
</dbReference>
<dbReference type="GO" id="GO:0035567">
    <property type="term" value="P:non-canonical Wnt signaling pathway"/>
    <property type="evidence" value="ECO:0007669"/>
    <property type="project" value="TreeGrafter"/>
</dbReference>
<dbReference type="PANTHER" id="PTHR11309">
    <property type="entry name" value="FRIZZLED"/>
    <property type="match status" value="1"/>
</dbReference>
<evidence type="ECO:0000256" key="3">
    <source>
        <dbReference type="ARBA" id="ARBA00022473"/>
    </source>
</evidence>
<feature type="signal peptide" evidence="11">
    <location>
        <begin position="1"/>
        <end position="35"/>
    </location>
</feature>
<evidence type="ECO:0000256" key="2">
    <source>
        <dbReference type="ARBA" id="ARBA00010054"/>
    </source>
</evidence>
<dbReference type="EMBL" id="JARO02005532">
    <property type="protein sequence ID" value="KPP66618.1"/>
    <property type="molecule type" value="Genomic_DNA"/>
</dbReference>